<name>A0ABV8AP65_9BACT</name>
<keyword evidence="2" id="KW-1185">Reference proteome</keyword>
<accession>A0ABV8AP65</accession>
<dbReference type="Proteomes" id="UP001595805">
    <property type="component" value="Unassembled WGS sequence"/>
</dbReference>
<sequence length="85" mass="9535">MRRDELTDFRKIVPQESSAYQIKISGQVTSSLIAIVGDMQIQKHPENDEINLIGCFQDQSALLGILNAVNDIRHEILSVRILETG</sequence>
<organism evidence="1 2">
    <name type="scientific">Algoriphagus namhaensis</name>
    <dbReference type="NCBI Taxonomy" id="915353"/>
    <lineage>
        <taxon>Bacteria</taxon>
        <taxon>Pseudomonadati</taxon>
        <taxon>Bacteroidota</taxon>
        <taxon>Cytophagia</taxon>
        <taxon>Cytophagales</taxon>
        <taxon>Cyclobacteriaceae</taxon>
        <taxon>Algoriphagus</taxon>
    </lineage>
</organism>
<reference evidence="2" key="1">
    <citation type="journal article" date="2019" name="Int. J. Syst. Evol. Microbiol.">
        <title>The Global Catalogue of Microorganisms (GCM) 10K type strain sequencing project: providing services to taxonomists for standard genome sequencing and annotation.</title>
        <authorList>
            <consortium name="The Broad Institute Genomics Platform"/>
            <consortium name="The Broad Institute Genome Sequencing Center for Infectious Disease"/>
            <person name="Wu L."/>
            <person name="Ma J."/>
        </authorList>
    </citation>
    <scope>NUCLEOTIDE SEQUENCE [LARGE SCALE GENOMIC DNA]</scope>
    <source>
        <strain evidence="2">CCUG 60523</strain>
    </source>
</reference>
<gene>
    <name evidence="1" type="ORF">ACFOSV_01000</name>
</gene>
<protein>
    <submittedName>
        <fullName evidence="1">Uncharacterized protein</fullName>
    </submittedName>
</protein>
<evidence type="ECO:0000313" key="2">
    <source>
        <dbReference type="Proteomes" id="UP001595805"/>
    </source>
</evidence>
<evidence type="ECO:0000313" key="1">
    <source>
        <dbReference type="EMBL" id="MFC3878730.1"/>
    </source>
</evidence>
<comment type="caution">
    <text evidence="1">The sequence shown here is derived from an EMBL/GenBank/DDBJ whole genome shotgun (WGS) entry which is preliminary data.</text>
</comment>
<dbReference type="RefSeq" id="WP_377902471.1">
    <property type="nucleotide sequence ID" value="NZ_JBHRZS010000002.1"/>
</dbReference>
<proteinExistence type="predicted"/>
<dbReference type="EMBL" id="JBHRZS010000002">
    <property type="protein sequence ID" value="MFC3878730.1"/>
    <property type="molecule type" value="Genomic_DNA"/>
</dbReference>